<protein>
    <submittedName>
        <fullName evidence="1">Uncharacterized protein</fullName>
    </submittedName>
</protein>
<keyword evidence="2" id="KW-1185">Reference proteome</keyword>
<reference evidence="1" key="1">
    <citation type="journal article" date="2020" name="Stud. Mycol.">
        <title>101 Dothideomycetes genomes: a test case for predicting lifestyles and emergence of pathogens.</title>
        <authorList>
            <person name="Haridas S."/>
            <person name="Albert R."/>
            <person name="Binder M."/>
            <person name="Bloem J."/>
            <person name="Labutti K."/>
            <person name="Salamov A."/>
            <person name="Andreopoulos B."/>
            <person name="Baker S."/>
            <person name="Barry K."/>
            <person name="Bills G."/>
            <person name="Bluhm B."/>
            <person name="Cannon C."/>
            <person name="Castanera R."/>
            <person name="Culley D."/>
            <person name="Daum C."/>
            <person name="Ezra D."/>
            <person name="Gonzalez J."/>
            <person name="Henrissat B."/>
            <person name="Kuo A."/>
            <person name="Liang C."/>
            <person name="Lipzen A."/>
            <person name="Lutzoni F."/>
            <person name="Magnuson J."/>
            <person name="Mondo S."/>
            <person name="Nolan M."/>
            <person name="Ohm R."/>
            <person name="Pangilinan J."/>
            <person name="Park H.-J."/>
            <person name="Ramirez L."/>
            <person name="Alfaro M."/>
            <person name="Sun H."/>
            <person name="Tritt A."/>
            <person name="Yoshinaga Y."/>
            <person name="Zwiers L.-H."/>
            <person name="Turgeon B."/>
            <person name="Goodwin S."/>
            <person name="Spatafora J."/>
            <person name="Crous P."/>
            <person name="Grigoriev I."/>
        </authorList>
    </citation>
    <scope>NUCLEOTIDE SEQUENCE</scope>
    <source>
        <strain evidence="1">CBS 130266</strain>
    </source>
</reference>
<evidence type="ECO:0000313" key="2">
    <source>
        <dbReference type="Proteomes" id="UP000800235"/>
    </source>
</evidence>
<evidence type="ECO:0000313" key="1">
    <source>
        <dbReference type="EMBL" id="KAF2432557.1"/>
    </source>
</evidence>
<name>A0A9P4NVT8_9PEZI</name>
<proteinExistence type="predicted"/>
<sequence>MAEMRVTLTANSVGGVRNFLWAPIVATHLIPLLDALEAPSAPRKAMVNAPNRVRFENSIKHAITQSHKITEPALVTHEVKVSKPTVVTIAKPVIAKSTPALMEIGHHSQVPTALLTSPSDKGPCRPPLHYVPLHDQPGYFKLVGSSGVPVLYTRGTSTKNGLMLPVGGNSPLSDVDPDIRKQKMDSAVSTTTITLQISFSQAKTQKY</sequence>
<comment type="caution">
    <text evidence="1">The sequence shown here is derived from an EMBL/GenBank/DDBJ whole genome shotgun (WGS) entry which is preliminary data.</text>
</comment>
<accession>A0A9P4NVT8</accession>
<dbReference type="EMBL" id="MU007025">
    <property type="protein sequence ID" value="KAF2432557.1"/>
    <property type="molecule type" value="Genomic_DNA"/>
</dbReference>
<dbReference type="Proteomes" id="UP000800235">
    <property type="component" value="Unassembled WGS sequence"/>
</dbReference>
<dbReference type="AlphaFoldDB" id="A0A9P4NVT8"/>
<gene>
    <name evidence="1" type="ORF">EJ08DRAFT_695317</name>
</gene>
<organism evidence="1 2">
    <name type="scientific">Tothia fuscella</name>
    <dbReference type="NCBI Taxonomy" id="1048955"/>
    <lineage>
        <taxon>Eukaryota</taxon>
        <taxon>Fungi</taxon>
        <taxon>Dikarya</taxon>
        <taxon>Ascomycota</taxon>
        <taxon>Pezizomycotina</taxon>
        <taxon>Dothideomycetes</taxon>
        <taxon>Pleosporomycetidae</taxon>
        <taxon>Venturiales</taxon>
        <taxon>Cylindrosympodiaceae</taxon>
        <taxon>Tothia</taxon>
    </lineage>
</organism>